<name>A0A2T0MIB2_9FLAO</name>
<proteinExistence type="predicted"/>
<dbReference type="RefSeq" id="WP_106144187.1">
    <property type="nucleotide sequence ID" value="NZ_PVYX01000001.1"/>
</dbReference>
<sequence>MSTAGYSGTPLAKKLGIKPGFMVQVFNAPKSYFEFFHEFPDEVVLVNSSESVEVDFIHIFATTPKELESSLEIGKPNLKKNGILWISWPKKSSKIPTEIDKFAVMKAGQDCGLVDTKVAAVDDQWSGHKFMYRLKDRK</sequence>
<protein>
    <recommendedName>
        <fullName evidence="3">DUF3052 family protein</fullName>
    </recommendedName>
</protein>
<evidence type="ECO:0000313" key="1">
    <source>
        <dbReference type="EMBL" id="PRX57285.1"/>
    </source>
</evidence>
<dbReference type="AlphaFoldDB" id="A0A2T0MIB2"/>
<dbReference type="EMBL" id="PVYX01000001">
    <property type="protein sequence ID" value="PRX57285.1"/>
    <property type="molecule type" value="Genomic_DNA"/>
</dbReference>
<accession>A0A2T0MIB2</accession>
<gene>
    <name evidence="1" type="ORF">CLV81_1288</name>
</gene>
<evidence type="ECO:0000313" key="2">
    <source>
        <dbReference type="Proteomes" id="UP000237640"/>
    </source>
</evidence>
<evidence type="ECO:0008006" key="3">
    <source>
        <dbReference type="Google" id="ProtNLM"/>
    </source>
</evidence>
<reference evidence="1 2" key="1">
    <citation type="submission" date="2018-03" db="EMBL/GenBank/DDBJ databases">
        <title>Genomic Encyclopedia of Archaeal and Bacterial Type Strains, Phase II (KMG-II): from individual species to whole genera.</title>
        <authorList>
            <person name="Goeker M."/>
        </authorList>
    </citation>
    <scope>NUCLEOTIDE SEQUENCE [LARGE SCALE GENOMIC DNA]</scope>
    <source>
        <strain evidence="1 2">DSM 25027</strain>
    </source>
</reference>
<organism evidence="1 2">
    <name type="scientific">Flagellimonas meridianipacifica</name>
    <dbReference type="NCBI Taxonomy" id="1080225"/>
    <lineage>
        <taxon>Bacteria</taxon>
        <taxon>Pseudomonadati</taxon>
        <taxon>Bacteroidota</taxon>
        <taxon>Flavobacteriia</taxon>
        <taxon>Flavobacteriales</taxon>
        <taxon>Flavobacteriaceae</taxon>
        <taxon>Flagellimonas</taxon>
    </lineage>
</organism>
<dbReference type="Proteomes" id="UP000237640">
    <property type="component" value="Unassembled WGS sequence"/>
</dbReference>
<dbReference type="OrthoDB" id="9800461at2"/>
<comment type="caution">
    <text evidence="1">The sequence shown here is derived from an EMBL/GenBank/DDBJ whole genome shotgun (WGS) entry which is preliminary data.</text>
</comment>
<keyword evidence="2" id="KW-1185">Reference proteome</keyword>